<dbReference type="GO" id="GO:0017046">
    <property type="term" value="F:peptide hormone binding"/>
    <property type="evidence" value="ECO:0007669"/>
    <property type="project" value="TreeGrafter"/>
</dbReference>
<dbReference type="SMART" id="SM00008">
    <property type="entry name" value="HormR"/>
    <property type="match status" value="1"/>
</dbReference>
<feature type="domain" description="G-protein coupled receptors family 2 profile 2" evidence="13">
    <location>
        <begin position="171"/>
        <end position="438"/>
    </location>
</feature>
<dbReference type="InterPro" id="IPR000832">
    <property type="entry name" value="GPCR_2_secretin-like"/>
</dbReference>
<dbReference type="GO" id="GO:0008528">
    <property type="term" value="F:G protein-coupled peptide receptor activity"/>
    <property type="evidence" value="ECO:0007669"/>
    <property type="project" value="TreeGrafter"/>
</dbReference>
<dbReference type="PROSITE" id="PS00649">
    <property type="entry name" value="G_PROTEIN_RECEP_F2_1"/>
    <property type="match status" value="1"/>
</dbReference>
<dbReference type="STRING" id="64791.A0A151XJN4"/>
<dbReference type="GO" id="GO:0007188">
    <property type="term" value="P:adenylate cyclase-modulating G protein-coupled receptor signaling pathway"/>
    <property type="evidence" value="ECO:0007669"/>
    <property type="project" value="TreeGrafter"/>
</dbReference>
<name>A0A151XJN4_9HYME</name>
<dbReference type="PANTHER" id="PTHR45620:SF1">
    <property type="entry name" value="G-PROTEIN COUPLED RECEPTORS FAMILY 2 PROFILE 2 DOMAIN-CONTAINING PROTEIN"/>
    <property type="match status" value="1"/>
</dbReference>
<evidence type="ECO:0000256" key="1">
    <source>
        <dbReference type="ARBA" id="ARBA00004651"/>
    </source>
</evidence>
<keyword evidence="15" id="KW-1185">Reference proteome</keyword>
<evidence type="ECO:0000256" key="10">
    <source>
        <dbReference type="ARBA" id="ARBA00023224"/>
    </source>
</evidence>
<dbReference type="Gene3D" id="1.20.1070.10">
    <property type="entry name" value="Rhodopsin 7-helix transmembrane proteins"/>
    <property type="match status" value="1"/>
</dbReference>
<dbReference type="GO" id="GO:0005886">
    <property type="term" value="C:plasma membrane"/>
    <property type="evidence" value="ECO:0007669"/>
    <property type="project" value="UniProtKB-SubCell"/>
</dbReference>
<evidence type="ECO:0000256" key="3">
    <source>
        <dbReference type="ARBA" id="ARBA00022475"/>
    </source>
</evidence>
<accession>A0A151XJN4</accession>
<keyword evidence="9" id="KW-0325">Glycoprotein</keyword>
<evidence type="ECO:0000256" key="6">
    <source>
        <dbReference type="ARBA" id="ARBA00023040"/>
    </source>
</evidence>
<evidence type="ECO:0000256" key="9">
    <source>
        <dbReference type="ARBA" id="ARBA00023180"/>
    </source>
</evidence>
<feature type="domain" description="G-protein coupled receptors family 2 profile 1" evidence="12">
    <location>
        <begin position="43"/>
        <end position="117"/>
    </location>
</feature>
<dbReference type="PANTHER" id="PTHR45620">
    <property type="entry name" value="PDF RECEPTOR-LIKE PROTEIN-RELATED"/>
    <property type="match status" value="1"/>
</dbReference>
<evidence type="ECO:0000256" key="2">
    <source>
        <dbReference type="ARBA" id="ARBA00005314"/>
    </source>
</evidence>
<reference evidence="14 15" key="1">
    <citation type="submission" date="2015-09" db="EMBL/GenBank/DDBJ databases">
        <title>Trachymyrmex zeteki WGS genome.</title>
        <authorList>
            <person name="Nygaard S."/>
            <person name="Hu H."/>
            <person name="Boomsma J."/>
            <person name="Zhang G."/>
        </authorList>
    </citation>
    <scope>NUCLEOTIDE SEQUENCE [LARGE SCALE GENOMIC DNA]</scope>
    <source>
        <strain evidence="14">Tzet28-1</strain>
        <tissue evidence="14">Whole body</tissue>
    </source>
</reference>
<feature type="transmembrane region" description="Helical" evidence="11">
    <location>
        <begin position="382"/>
        <end position="401"/>
    </location>
</feature>
<dbReference type="Pfam" id="PF02793">
    <property type="entry name" value="HRM"/>
    <property type="match status" value="1"/>
</dbReference>
<dbReference type="PROSITE" id="PS50261">
    <property type="entry name" value="G_PROTEIN_RECEP_F2_4"/>
    <property type="match status" value="1"/>
</dbReference>
<evidence type="ECO:0000313" key="14">
    <source>
        <dbReference type="EMBL" id="KYQ60599.1"/>
    </source>
</evidence>
<feature type="transmembrane region" description="Helical" evidence="11">
    <location>
        <begin position="203"/>
        <end position="222"/>
    </location>
</feature>
<dbReference type="InterPro" id="IPR017981">
    <property type="entry name" value="GPCR_2-like_7TM"/>
</dbReference>
<organism evidence="14 15">
    <name type="scientific">Mycetomoellerius zeteki</name>
    <dbReference type="NCBI Taxonomy" id="64791"/>
    <lineage>
        <taxon>Eukaryota</taxon>
        <taxon>Metazoa</taxon>
        <taxon>Ecdysozoa</taxon>
        <taxon>Arthropoda</taxon>
        <taxon>Hexapoda</taxon>
        <taxon>Insecta</taxon>
        <taxon>Pterygota</taxon>
        <taxon>Neoptera</taxon>
        <taxon>Endopterygota</taxon>
        <taxon>Hymenoptera</taxon>
        <taxon>Apocrita</taxon>
        <taxon>Aculeata</taxon>
        <taxon>Formicoidea</taxon>
        <taxon>Formicidae</taxon>
        <taxon>Myrmicinae</taxon>
        <taxon>Mycetomoellerius</taxon>
    </lineage>
</organism>
<dbReference type="GO" id="GO:0007166">
    <property type="term" value="P:cell surface receptor signaling pathway"/>
    <property type="evidence" value="ECO:0007669"/>
    <property type="project" value="InterPro"/>
</dbReference>
<comment type="subcellular location">
    <subcellularLocation>
        <location evidence="1">Cell membrane</location>
        <topology evidence="1">Multi-pass membrane protein</topology>
    </subcellularLocation>
</comment>
<evidence type="ECO:0000256" key="8">
    <source>
        <dbReference type="ARBA" id="ARBA00023170"/>
    </source>
</evidence>
<dbReference type="PRINTS" id="PR00249">
    <property type="entry name" value="GPCRSECRETIN"/>
</dbReference>
<feature type="transmembrane region" description="Helical" evidence="11">
    <location>
        <begin position="269"/>
        <end position="290"/>
    </location>
</feature>
<feature type="transmembrane region" description="Helical" evidence="11">
    <location>
        <begin position="229"/>
        <end position="249"/>
    </location>
</feature>
<dbReference type="PROSITE" id="PS00650">
    <property type="entry name" value="G_PROTEIN_RECEP_F2_2"/>
    <property type="match status" value="1"/>
</dbReference>
<dbReference type="InterPro" id="IPR001879">
    <property type="entry name" value="GPCR_2_extracellular_dom"/>
</dbReference>
<evidence type="ECO:0000256" key="11">
    <source>
        <dbReference type="SAM" id="Phobius"/>
    </source>
</evidence>
<keyword evidence="10" id="KW-0807">Transducer</keyword>
<evidence type="ECO:0000313" key="15">
    <source>
        <dbReference type="Proteomes" id="UP000075809"/>
    </source>
</evidence>
<proteinExistence type="inferred from homology"/>
<keyword evidence="7 11" id="KW-0472">Membrane</keyword>
<gene>
    <name evidence="14" type="ORF">ALC60_00224</name>
</gene>
<evidence type="ECO:0000256" key="7">
    <source>
        <dbReference type="ARBA" id="ARBA00023136"/>
    </source>
</evidence>
<dbReference type="PROSITE" id="PS50227">
    <property type="entry name" value="G_PROTEIN_RECEP_F2_3"/>
    <property type="match status" value="1"/>
</dbReference>
<dbReference type="AlphaFoldDB" id="A0A151XJN4"/>
<feature type="transmembrane region" description="Helical" evidence="11">
    <location>
        <begin position="338"/>
        <end position="362"/>
    </location>
</feature>
<comment type="similarity">
    <text evidence="2">Belongs to the G-protein coupled receptor 2 family.</text>
</comment>
<feature type="transmembrane region" description="Helical" evidence="11">
    <location>
        <begin position="297"/>
        <end position="318"/>
    </location>
</feature>
<keyword evidence="5 11" id="KW-1133">Transmembrane helix</keyword>
<dbReference type="InterPro" id="IPR017983">
    <property type="entry name" value="GPCR_2_secretin-like_CS"/>
</dbReference>
<evidence type="ECO:0000259" key="13">
    <source>
        <dbReference type="PROSITE" id="PS50261"/>
    </source>
</evidence>
<dbReference type="InterPro" id="IPR050332">
    <property type="entry name" value="GPCR_2"/>
</dbReference>
<feature type="transmembrane region" description="Helical" evidence="11">
    <location>
        <begin position="413"/>
        <end position="437"/>
    </location>
</feature>
<keyword evidence="4 11" id="KW-0812">Transmembrane</keyword>
<keyword evidence="6" id="KW-0297">G-protein coupled receptor</keyword>
<evidence type="ECO:0000256" key="5">
    <source>
        <dbReference type="ARBA" id="ARBA00022989"/>
    </source>
</evidence>
<sequence length="499" mass="57643">MMSEATGINLFGHNVTDEDQWKNRDVVKSSVIVESNGTEIRQCPPFFDGLLCWSRTDASEIATLPCPPTSVMGYTDLASDNLRKLAVASKVCLANGEWYKNSDGISWSNYSLCVLNSTRQIEKNYLPLYETPAKFALLNVSYSFYSLCTFDRNGCRLLLQLLLICFPYVHRKLRNPRNRLHMHLFASFIMRAFMALLKDWSFIGGIGLTWDVVFVDGESAFIKEENIDIIIFIIILIFTNSNVICIFINRCFQTWVCKVITSLWQYFIVANYSWILMEGLYLHNLIFLALCTDSSTIALYISLGWGLPVLVVVPWIIFRATIEDTLCWTTHNNSSLFLIIRIPMIICILFNFLLFLNIVRVLLVKLKTSVHLQRKKMKYKRWAKSTLVLLPLFGIHYTIYLGLSYHKDYRVELVGLFCDQLFASFQGAFVAFLYCLLNGEVRAEMHRAWKTRRSKREVDSFISGHTNSRDGINRKRHRSEDDTNFTITATKKLPVKNIK</sequence>
<dbReference type="Gene3D" id="4.10.1240.10">
    <property type="entry name" value="GPCR, family 2, extracellular hormone receptor domain"/>
    <property type="match status" value="1"/>
</dbReference>
<dbReference type="Pfam" id="PF00002">
    <property type="entry name" value="7tm_2"/>
    <property type="match status" value="1"/>
</dbReference>
<dbReference type="InterPro" id="IPR036445">
    <property type="entry name" value="GPCR_2_extracell_dom_sf"/>
</dbReference>
<dbReference type="SUPFAM" id="SSF111418">
    <property type="entry name" value="Hormone receptor domain"/>
    <property type="match status" value="1"/>
</dbReference>
<evidence type="ECO:0000256" key="4">
    <source>
        <dbReference type="ARBA" id="ARBA00022692"/>
    </source>
</evidence>
<dbReference type="Proteomes" id="UP000075809">
    <property type="component" value="Unassembled WGS sequence"/>
</dbReference>
<protein>
    <submittedName>
        <fullName evidence="14">Parathyroid hormone/parathyroid hormone-related peptide receptor</fullName>
    </submittedName>
</protein>
<dbReference type="EMBL" id="KQ982052">
    <property type="protein sequence ID" value="KYQ60599.1"/>
    <property type="molecule type" value="Genomic_DNA"/>
</dbReference>
<evidence type="ECO:0000259" key="12">
    <source>
        <dbReference type="PROSITE" id="PS50227"/>
    </source>
</evidence>
<keyword evidence="3" id="KW-1003">Cell membrane</keyword>
<keyword evidence="8 14" id="KW-0675">Receptor</keyword>